<dbReference type="PROSITE" id="PS50931">
    <property type="entry name" value="HTH_LYSR"/>
    <property type="match status" value="1"/>
</dbReference>
<keyword evidence="3" id="KW-0238">DNA-binding</keyword>
<name>A0A0M0LCR7_9BACL</name>
<dbReference type="Pfam" id="PF00126">
    <property type="entry name" value="HTH_1"/>
    <property type="match status" value="1"/>
</dbReference>
<dbReference type="PANTHER" id="PTHR30126:SF40">
    <property type="entry name" value="HTH-TYPE TRANSCRIPTIONAL REGULATOR GLTR"/>
    <property type="match status" value="1"/>
</dbReference>
<evidence type="ECO:0000256" key="4">
    <source>
        <dbReference type="ARBA" id="ARBA00023163"/>
    </source>
</evidence>
<evidence type="ECO:0000259" key="6">
    <source>
        <dbReference type="PROSITE" id="PS50931"/>
    </source>
</evidence>
<comment type="similarity">
    <text evidence="1">Belongs to the LysR transcriptional regulatory family.</text>
</comment>
<feature type="domain" description="HTH lysR-type" evidence="6">
    <location>
        <begin position="1"/>
        <end position="58"/>
    </location>
</feature>
<protein>
    <recommendedName>
        <fullName evidence="6">HTH lysR-type domain-containing protein</fullName>
    </recommendedName>
</protein>
<evidence type="ECO:0000256" key="2">
    <source>
        <dbReference type="ARBA" id="ARBA00023015"/>
    </source>
</evidence>
<dbReference type="Gene3D" id="3.40.190.290">
    <property type="match status" value="1"/>
</dbReference>
<keyword evidence="8" id="KW-1185">Reference proteome</keyword>
<dbReference type="PATRIC" id="fig|263475.3.peg.3239"/>
<gene>
    <name evidence="7" type="ORF">AMD00_10140</name>
</gene>
<evidence type="ECO:0000256" key="1">
    <source>
        <dbReference type="ARBA" id="ARBA00009437"/>
    </source>
</evidence>
<dbReference type="EMBL" id="LILB01000005">
    <property type="protein sequence ID" value="KOO48781.1"/>
    <property type="molecule type" value="Genomic_DNA"/>
</dbReference>
<evidence type="ECO:0000256" key="5">
    <source>
        <dbReference type="SAM" id="Coils"/>
    </source>
</evidence>
<dbReference type="SUPFAM" id="SSF46785">
    <property type="entry name" value="Winged helix' DNA-binding domain"/>
    <property type="match status" value="1"/>
</dbReference>
<dbReference type="Pfam" id="PF03466">
    <property type="entry name" value="LysR_substrate"/>
    <property type="match status" value="1"/>
</dbReference>
<comment type="caution">
    <text evidence="7">The sequence shown here is derived from an EMBL/GenBank/DDBJ whole genome shotgun (WGS) entry which is preliminary data.</text>
</comment>
<dbReference type="InterPro" id="IPR000847">
    <property type="entry name" value="LysR_HTH_N"/>
</dbReference>
<dbReference type="FunFam" id="1.10.10.10:FF:000001">
    <property type="entry name" value="LysR family transcriptional regulator"/>
    <property type="match status" value="1"/>
</dbReference>
<dbReference type="Proteomes" id="UP000036867">
    <property type="component" value="Unassembled WGS sequence"/>
</dbReference>
<dbReference type="GO" id="GO:0000976">
    <property type="term" value="F:transcription cis-regulatory region binding"/>
    <property type="evidence" value="ECO:0007669"/>
    <property type="project" value="TreeGrafter"/>
</dbReference>
<dbReference type="CDD" id="cd05466">
    <property type="entry name" value="PBP2_LTTR_substrate"/>
    <property type="match status" value="1"/>
</dbReference>
<accession>A0A0M0LCR7</accession>
<reference evidence="8" key="1">
    <citation type="submission" date="2015-08" db="EMBL/GenBank/DDBJ databases">
        <title>Fjat-10028 dsm 16317.</title>
        <authorList>
            <person name="Liu B."/>
            <person name="Wang J."/>
            <person name="Zhu Y."/>
            <person name="Liu G."/>
            <person name="Chen Q."/>
            <person name="Chen Z."/>
            <person name="Lan J."/>
            <person name="Che J."/>
            <person name="Ge C."/>
            <person name="Shi H."/>
            <person name="Pan Z."/>
            <person name="Liu X."/>
        </authorList>
    </citation>
    <scope>NUCLEOTIDE SEQUENCE [LARGE SCALE GENOMIC DNA]</scope>
    <source>
        <strain evidence="8">DSM 16317</strain>
    </source>
</reference>
<keyword evidence="4" id="KW-0804">Transcription</keyword>
<dbReference type="GeneID" id="301136457"/>
<dbReference type="InterPro" id="IPR036390">
    <property type="entry name" value="WH_DNA-bd_sf"/>
</dbReference>
<evidence type="ECO:0000256" key="3">
    <source>
        <dbReference type="ARBA" id="ARBA00023125"/>
    </source>
</evidence>
<sequence>MKLEQLEYIVEIANCGSLTKASEKLHVTLSAVSQSLSTLENELQITIFHRSRQGTVPTEEGKKILEKANQIIQLMKEMESEVENIQNELTGQLRIATIPSPMHLFVSAVSDFKKVYPKVDIDIFEGGSKDILSDLLQDRIDIGVLILYEKVLDKLNGLTIEKLRDCKMVVGVPSNSPLATQKSITPEQLLQYPLVVYRDDFILWYLNNIIARYGKPDILFNTNNTVAIHNAVRDGALTFGLDYSFQDHGGMNESSMVTIDLDIANFSFIQLGIVHMKNRYMSPAVSKFIKLLQEKI</sequence>
<dbReference type="STRING" id="263475.AMD00_10140"/>
<dbReference type="OrthoDB" id="9803735at2"/>
<dbReference type="InterPro" id="IPR036388">
    <property type="entry name" value="WH-like_DNA-bd_sf"/>
</dbReference>
<evidence type="ECO:0000313" key="7">
    <source>
        <dbReference type="EMBL" id="KOO48781.1"/>
    </source>
</evidence>
<keyword evidence="5" id="KW-0175">Coiled coil</keyword>
<keyword evidence="2" id="KW-0805">Transcription regulation</keyword>
<proteinExistence type="inferred from homology"/>
<dbReference type="PANTHER" id="PTHR30126">
    <property type="entry name" value="HTH-TYPE TRANSCRIPTIONAL REGULATOR"/>
    <property type="match status" value="1"/>
</dbReference>
<dbReference type="AlphaFoldDB" id="A0A0M0LCR7"/>
<dbReference type="GO" id="GO:0003700">
    <property type="term" value="F:DNA-binding transcription factor activity"/>
    <property type="evidence" value="ECO:0007669"/>
    <property type="project" value="InterPro"/>
</dbReference>
<dbReference type="InterPro" id="IPR005119">
    <property type="entry name" value="LysR_subst-bd"/>
</dbReference>
<organism evidence="7 8">
    <name type="scientific">Viridibacillus arvi</name>
    <dbReference type="NCBI Taxonomy" id="263475"/>
    <lineage>
        <taxon>Bacteria</taxon>
        <taxon>Bacillati</taxon>
        <taxon>Bacillota</taxon>
        <taxon>Bacilli</taxon>
        <taxon>Bacillales</taxon>
        <taxon>Caryophanaceae</taxon>
        <taxon>Viridibacillus</taxon>
    </lineage>
</organism>
<dbReference type="SUPFAM" id="SSF53850">
    <property type="entry name" value="Periplasmic binding protein-like II"/>
    <property type="match status" value="1"/>
</dbReference>
<dbReference type="RefSeq" id="WP_053416964.1">
    <property type="nucleotide sequence ID" value="NZ_JBCMHV010000012.1"/>
</dbReference>
<evidence type="ECO:0000313" key="8">
    <source>
        <dbReference type="Proteomes" id="UP000036867"/>
    </source>
</evidence>
<dbReference type="Gene3D" id="1.10.10.10">
    <property type="entry name" value="Winged helix-like DNA-binding domain superfamily/Winged helix DNA-binding domain"/>
    <property type="match status" value="1"/>
</dbReference>
<feature type="coiled-coil region" evidence="5">
    <location>
        <begin position="68"/>
        <end position="95"/>
    </location>
</feature>